<evidence type="ECO:0000313" key="2">
    <source>
        <dbReference type="EMBL" id="TEB25815.1"/>
    </source>
</evidence>
<dbReference type="Proteomes" id="UP000298030">
    <property type="component" value="Unassembled WGS sequence"/>
</dbReference>
<name>A0A4Y7SVB6_COPMI</name>
<protein>
    <submittedName>
        <fullName evidence="2">Uncharacterized protein</fullName>
    </submittedName>
</protein>
<dbReference type="EMBL" id="QPFP01000053">
    <property type="protein sequence ID" value="TEB25815.1"/>
    <property type="molecule type" value="Genomic_DNA"/>
</dbReference>
<organism evidence="2 3">
    <name type="scientific">Coprinellus micaceus</name>
    <name type="common">Glistening ink-cap mushroom</name>
    <name type="synonym">Coprinus micaceus</name>
    <dbReference type="NCBI Taxonomy" id="71717"/>
    <lineage>
        <taxon>Eukaryota</taxon>
        <taxon>Fungi</taxon>
        <taxon>Dikarya</taxon>
        <taxon>Basidiomycota</taxon>
        <taxon>Agaricomycotina</taxon>
        <taxon>Agaricomycetes</taxon>
        <taxon>Agaricomycetidae</taxon>
        <taxon>Agaricales</taxon>
        <taxon>Agaricineae</taxon>
        <taxon>Psathyrellaceae</taxon>
        <taxon>Coprinellus</taxon>
    </lineage>
</organism>
<reference evidence="2 3" key="1">
    <citation type="journal article" date="2019" name="Nat. Ecol. Evol.">
        <title>Megaphylogeny resolves global patterns of mushroom evolution.</title>
        <authorList>
            <person name="Varga T."/>
            <person name="Krizsan K."/>
            <person name="Foldi C."/>
            <person name="Dima B."/>
            <person name="Sanchez-Garcia M."/>
            <person name="Sanchez-Ramirez S."/>
            <person name="Szollosi G.J."/>
            <person name="Szarkandi J.G."/>
            <person name="Papp V."/>
            <person name="Albert L."/>
            <person name="Andreopoulos W."/>
            <person name="Angelini C."/>
            <person name="Antonin V."/>
            <person name="Barry K.W."/>
            <person name="Bougher N.L."/>
            <person name="Buchanan P."/>
            <person name="Buyck B."/>
            <person name="Bense V."/>
            <person name="Catcheside P."/>
            <person name="Chovatia M."/>
            <person name="Cooper J."/>
            <person name="Damon W."/>
            <person name="Desjardin D."/>
            <person name="Finy P."/>
            <person name="Geml J."/>
            <person name="Haridas S."/>
            <person name="Hughes K."/>
            <person name="Justo A."/>
            <person name="Karasinski D."/>
            <person name="Kautmanova I."/>
            <person name="Kiss B."/>
            <person name="Kocsube S."/>
            <person name="Kotiranta H."/>
            <person name="LaButti K.M."/>
            <person name="Lechner B.E."/>
            <person name="Liimatainen K."/>
            <person name="Lipzen A."/>
            <person name="Lukacs Z."/>
            <person name="Mihaltcheva S."/>
            <person name="Morgado L.N."/>
            <person name="Niskanen T."/>
            <person name="Noordeloos M.E."/>
            <person name="Ohm R.A."/>
            <person name="Ortiz-Santana B."/>
            <person name="Ovrebo C."/>
            <person name="Racz N."/>
            <person name="Riley R."/>
            <person name="Savchenko A."/>
            <person name="Shiryaev A."/>
            <person name="Soop K."/>
            <person name="Spirin V."/>
            <person name="Szebenyi C."/>
            <person name="Tomsovsky M."/>
            <person name="Tulloss R.E."/>
            <person name="Uehling J."/>
            <person name="Grigoriev I.V."/>
            <person name="Vagvolgyi C."/>
            <person name="Papp T."/>
            <person name="Martin F.M."/>
            <person name="Miettinen O."/>
            <person name="Hibbett D.S."/>
            <person name="Nagy L.G."/>
        </authorList>
    </citation>
    <scope>NUCLEOTIDE SEQUENCE [LARGE SCALE GENOMIC DNA]</scope>
    <source>
        <strain evidence="2 3">FP101781</strain>
    </source>
</reference>
<dbReference type="AlphaFoldDB" id="A0A4Y7SVB6"/>
<proteinExistence type="predicted"/>
<keyword evidence="3" id="KW-1185">Reference proteome</keyword>
<sequence>MRFGVWYTYSRRLPARFRLRLFGFLVCVTLCTVLTYRFDSLIRLATRLPCQYNPLSSFVIPTYVPSVYYIMYLTPRDLTQYSDSCSTDIVPV</sequence>
<comment type="caution">
    <text evidence="2">The sequence shown here is derived from an EMBL/GenBank/DDBJ whole genome shotgun (WGS) entry which is preliminary data.</text>
</comment>
<gene>
    <name evidence="2" type="ORF">FA13DRAFT_1131704</name>
</gene>
<keyword evidence="1" id="KW-0472">Membrane</keyword>
<accession>A0A4Y7SVB6</accession>
<keyword evidence="1" id="KW-1133">Transmembrane helix</keyword>
<evidence type="ECO:0000313" key="3">
    <source>
        <dbReference type="Proteomes" id="UP000298030"/>
    </source>
</evidence>
<evidence type="ECO:0000256" key="1">
    <source>
        <dbReference type="SAM" id="Phobius"/>
    </source>
</evidence>
<feature type="transmembrane region" description="Helical" evidence="1">
    <location>
        <begin position="21"/>
        <end position="38"/>
    </location>
</feature>
<keyword evidence="1" id="KW-0812">Transmembrane</keyword>